<keyword evidence="11" id="KW-1185">Reference proteome</keyword>
<evidence type="ECO:0000256" key="5">
    <source>
        <dbReference type="ARBA" id="ARBA00022989"/>
    </source>
</evidence>
<evidence type="ECO:0000259" key="9">
    <source>
        <dbReference type="PROSITE" id="PS50869"/>
    </source>
</evidence>
<evidence type="ECO:0000313" key="10">
    <source>
        <dbReference type="EMBL" id="KAL1124230.1"/>
    </source>
</evidence>
<dbReference type="AlphaFoldDB" id="A0ABD0YA60"/>
<evidence type="ECO:0000256" key="2">
    <source>
        <dbReference type="ARBA" id="ARBA00006794"/>
    </source>
</evidence>
<comment type="caution">
    <text evidence="10">The sequence shown here is derived from an EMBL/GenBank/DDBJ whole genome shotgun (WGS) entry which is preliminary data.</text>
</comment>
<dbReference type="Proteomes" id="UP001558652">
    <property type="component" value="Unassembled WGS sequence"/>
</dbReference>
<evidence type="ECO:0000313" key="11">
    <source>
        <dbReference type="Proteomes" id="UP001558652"/>
    </source>
</evidence>
<sequence>MASKRRNMFHKNKTQETTEEALVIILCRNWGTVRRTVVIEARVMELGTPKAAHGTLVMNGKRPWWWGSAVGHVTVILGATGGGRDGSVLVVRVYTCIEQAPPHGPGSGSLPLLPMRTRETNAQMCAGLYGILSVGVVESPKSAWSTPVGMSRKKDGSYPFCVTIARSFRSPVGTPIQRLQTWCNIPVSSEGKRLSMYPDLPHYFSPLLNKLNQNDGQESENFLKEEFEIDDNYEKITVPDFSGARHSRFLHNFKTNYTIIVDVDGKRCFVMPLNRTLVLPPKNLYDLVSKMREGYYDIDTSILRETMRVVLPMIEDRSKLGDFIQRDCGSYPIYRLEKIVSGVYKRSADEPEEYKFMVFSGKNTQDIRIVNPSAFEKDESQRPIAMA</sequence>
<dbReference type="PROSITE" id="PS50869">
    <property type="entry name" value="BRICHOS"/>
    <property type="match status" value="1"/>
</dbReference>
<evidence type="ECO:0000256" key="8">
    <source>
        <dbReference type="ARBA" id="ARBA00023180"/>
    </source>
</evidence>
<feature type="domain" description="BRICHOS" evidence="9">
    <location>
        <begin position="241"/>
        <end position="336"/>
    </location>
</feature>
<organism evidence="10 11">
    <name type="scientific">Ranatra chinensis</name>
    <dbReference type="NCBI Taxonomy" id="642074"/>
    <lineage>
        <taxon>Eukaryota</taxon>
        <taxon>Metazoa</taxon>
        <taxon>Ecdysozoa</taxon>
        <taxon>Arthropoda</taxon>
        <taxon>Hexapoda</taxon>
        <taxon>Insecta</taxon>
        <taxon>Pterygota</taxon>
        <taxon>Neoptera</taxon>
        <taxon>Paraneoptera</taxon>
        <taxon>Hemiptera</taxon>
        <taxon>Heteroptera</taxon>
        <taxon>Panheteroptera</taxon>
        <taxon>Nepomorpha</taxon>
        <taxon>Nepidae</taxon>
        <taxon>Ranatrinae</taxon>
        <taxon>Ranatra</taxon>
    </lineage>
</organism>
<comment type="similarity">
    <text evidence="2">Belongs to the ITM2 family.</text>
</comment>
<evidence type="ECO:0000256" key="4">
    <source>
        <dbReference type="ARBA" id="ARBA00022968"/>
    </source>
</evidence>
<protein>
    <recommendedName>
        <fullName evidence="9">BRICHOS domain-containing protein</fullName>
    </recommendedName>
</protein>
<dbReference type="EMBL" id="JBFDAA010000011">
    <property type="protein sequence ID" value="KAL1124230.1"/>
    <property type="molecule type" value="Genomic_DNA"/>
</dbReference>
<keyword evidence="4" id="KW-0735">Signal-anchor</keyword>
<reference evidence="10 11" key="1">
    <citation type="submission" date="2024-07" db="EMBL/GenBank/DDBJ databases">
        <title>Chromosome-level genome assembly of the water stick insect Ranatra chinensis (Heteroptera: Nepidae).</title>
        <authorList>
            <person name="Liu X."/>
        </authorList>
    </citation>
    <scope>NUCLEOTIDE SEQUENCE [LARGE SCALE GENOMIC DNA]</scope>
    <source>
        <strain evidence="10">Cailab_2021Rc</strain>
        <tissue evidence="10">Muscle</tissue>
    </source>
</reference>
<evidence type="ECO:0000256" key="1">
    <source>
        <dbReference type="ARBA" id="ARBA00004606"/>
    </source>
</evidence>
<accession>A0ABD0YA60</accession>
<dbReference type="GO" id="GO:0016020">
    <property type="term" value="C:membrane"/>
    <property type="evidence" value="ECO:0007669"/>
    <property type="project" value="UniProtKB-SubCell"/>
</dbReference>
<keyword evidence="6" id="KW-0472">Membrane</keyword>
<evidence type="ECO:0000256" key="6">
    <source>
        <dbReference type="ARBA" id="ARBA00023136"/>
    </source>
</evidence>
<dbReference type="PANTHER" id="PTHR10962:SF1">
    <property type="entry name" value="INTEGRAL MEMBRANE PROTEIN 2"/>
    <property type="match status" value="1"/>
</dbReference>
<dbReference type="SMART" id="SM01039">
    <property type="entry name" value="BRICHOS"/>
    <property type="match status" value="1"/>
</dbReference>
<evidence type="ECO:0000256" key="7">
    <source>
        <dbReference type="ARBA" id="ARBA00023157"/>
    </source>
</evidence>
<proteinExistence type="inferred from homology"/>
<dbReference type="Pfam" id="PF04089">
    <property type="entry name" value="BRICHOS"/>
    <property type="match status" value="1"/>
</dbReference>
<keyword evidence="5" id="KW-1133">Transmembrane helix</keyword>
<dbReference type="InterPro" id="IPR040145">
    <property type="entry name" value="ITM2"/>
</dbReference>
<keyword evidence="8" id="KW-0325">Glycoprotein</keyword>
<dbReference type="InterPro" id="IPR007084">
    <property type="entry name" value="BRICHOS_dom"/>
</dbReference>
<dbReference type="PANTHER" id="PTHR10962">
    <property type="entry name" value="INTEGRAL TRANSMEMBRANE PROTEIN 2"/>
    <property type="match status" value="1"/>
</dbReference>
<keyword evidence="7" id="KW-1015">Disulfide bond</keyword>
<gene>
    <name evidence="10" type="ORF">AAG570_002000</name>
</gene>
<name>A0ABD0YA60_9HEMI</name>
<keyword evidence="3" id="KW-0812">Transmembrane</keyword>
<evidence type="ECO:0000256" key="3">
    <source>
        <dbReference type="ARBA" id="ARBA00022692"/>
    </source>
</evidence>
<comment type="subcellular location">
    <subcellularLocation>
        <location evidence="1">Membrane</location>
        <topology evidence="1">Single-pass type II membrane protein</topology>
    </subcellularLocation>
</comment>